<keyword evidence="11" id="KW-0560">Oxidoreductase</keyword>
<dbReference type="GO" id="GO:0046872">
    <property type="term" value="F:metal ion binding"/>
    <property type="evidence" value="ECO:0007669"/>
    <property type="project" value="UniProtKB-KW"/>
</dbReference>
<dbReference type="GO" id="GO:0071949">
    <property type="term" value="F:FAD binding"/>
    <property type="evidence" value="ECO:0007669"/>
    <property type="project" value="TreeGrafter"/>
</dbReference>
<feature type="transmembrane region" description="Helical" evidence="15">
    <location>
        <begin position="134"/>
        <end position="150"/>
    </location>
</feature>
<keyword evidence="9" id="KW-0249">Electron transport</keyword>
<dbReference type="GO" id="GO:0016491">
    <property type="term" value="F:oxidoreductase activity"/>
    <property type="evidence" value="ECO:0007669"/>
    <property type="project" value="UniProtKB-KW"/>
</dbReference>
<evidence type="ECO:0000313" key="18">
    <source>
        <dbReference type="Proteomes" id="UP001162131"/>
    </source>
</evidence>
<dbReference type="InterPro" id="IPR036400">
    <property type="entry name" value="Cyt_B5-like_heme/steroid_sf"/>
</dbReference>
<dbReference type="GO" id="GO:0016020">
    <property type="term" value="C:membrane"/>
    <property type="evidence" value="ECO:0007669"/>
    <property type="project" value="UniProtKB-SubCell"/>
</dbReference>
<evidence type="ECO:0000259" key="16">
    <source>
        <dbReference type="PROSITE" id="PS50939"/>
    </source>
</evidence>
<dbReference type="CDD" id="cd00322">
    <property type="entry name" value="FNR_like"/>
    <property type="match status" value="1"/>
</dbReference>
<dbReference type="PANTHER" id="PTHR19370">
    <property type="entry name" value="NADH-CYTOCHROME B5 REDUCTASE"/>
    <property type="match status" value="1"/>
</dbReference>
<proteinExistence type="predicted"/>
<organism evidence="17 18">
    <name type="scientific">Blepharisma stoltei</name>
    <dbReference type="NCBI Taxonomy" id="1481888"/>
    <lineage>
        <taxon>Eukaryota</taxon>
        <taxon>Sar</taxon>
        <taxon>Alveolata</taxon>
        <taxon>Ciliophora</taxon>
        <taxon>Postciliodesmatophora</taxon>
        <taxon>Heterotrichea</taxon>
        <taxon>Heterotrichida</taxon>
        <taxon>Blepharismidae</taxon>
        <taxon>Blepharisma</taxon>
    </lineage>
</organism>
<feature type="transmembrane region" description="Helical" evidence="15">
    <location>
        <begin position="106"/>
        <end position="122"/>
    </location>
</feature>
<dbReference type="AlphaFoldDB" id="A0AAU9JXG7"/>
<feature type="transmembrane region" description="Helical" evidence="15">
    <location>
        <begin position="62"/>
        <end position="86"/>
    </location>
</feature>
<dbReference type="InterPro" id="IPR006593">
    <property type="entry name" value="Cyt_b561/ferric_Rdtase_TM"/>
</dbReference>
<dbReference type="SUPFAM" id="SSF63380">
    <property type="entry name" value="Riboflavin synthase domain-like"/>
    <property type="match status" value="1"/>
</dbReference>
<evidence type="ECO:0000256" key="8">
    <source>
        <dbReference type="ARBA" id="ARBA00022827"/>
    </source>
</evidence>
<comment type="subcellular location">
    <subcellularLocation>
        <location evidence="2">Membrane</location>
    </subcellularLocation>
</comment>
<evidence type="ECO:0000256" key="7">
    <source>
        <dbReference type="ARBA" id="ARBA00022723"/>
    </source>
</evidence>
<feature type="binding site" evidence="14">
    <location>
        <position position="377"/>
    </location>
    <ligand>
        <name>FAD</name>
        <dbReference type="ChEBI" id="CHEBI:57692"/>
    </ligand>
</feature>
<keyword evidence="13 15" id="KW-0472">Membrane</keyword>
<feature type="binding site" evidence="14">
    <location>
        <position position="378"/>
    </location>
    <ligand>
        <name>FAD</name>
        <dbReference type="ChEBI" id="CHEBI:57692"/>
    </ligand>
</feature>
<evidence type="ECO:0000256" key="13">
    <source>
        <dbReference type="ARBA" id="ARBA00023136"/>
    </source>
</evidence>
<name>A0AAU9JXG7_9CILI</name>
<keyword evidence="4" id="KW-0349">Heme</keyword>
<evidence type="ECO:0000256" key="4">
    <source>
        <dbReference type="ARBA" id="ARBA00022617"/>
    </source>
</evidence>
<evidence type="ECO:0000256" key="10">
    <source>
        <dbReference type="ARBA" id="ARBA00022989"/>
    </source>
</evidence>
<comment type="caution">
    <text evidence="17">The sequence shown here is derived from an EMBL/GenBank/DDBJ whole genome shotgun (WGS) entry which is preliminary data.</text>
</comment>
<feature type="transmembrane region" description="Helical" evidence="15">
    <location>
        <begin position="22"/>
        <end position="42"/>
    </location>
</feature>
<dbReference type="GO" id="GO:0020037">
    <property type="term" value="F:heme binding"/>
    <property type="evidence" value="ECO:0007669"/>
    <property type="project" value="InterPro"/>
</dbReference>
<dbReference type="InterPro" id="IPR039261">
    <property type="entry name" value="FNR_nucleotide-bd"/>
</dbReference>
<dbReference type="Proteomes" id="UP001162131">
    <property type="component" value="Unassembled WGS sequence"/>
</dbReference>
<evidence type="ECO:0000256" key="1">
    <source>
        <dbReference type="ARBA" id="ARBA00001974"/>
    </source>
</evidence>
<sequence>MWTCAVPIGIIFSRYFKWWGPWYLIIHFLLMAATIGLTMWSASKRYQDEEAILPMDDQDNQAHMVIGLIILSLVVGEGVLGLAAFFSKIFSKQLLPISYARKLHQVVGWGLLISALVNNKFGWELYDDSQNKTYIGFMFAVIGPILLFEFRHQISPYWRFLSFYFRRNKQLSHIEAIEKISKEDREYVFLEELVLDITWFKYDHPGGYNMLKNVIGEDVGKYMIGCSSQKNYNPYTHTIQALEMAGHLSIATIPYPKNFLISTNKSNQNLMTWKIIEKNQINENHFIITMTSDEFEMNENWEKAEWLGKHFKLMMPLSFSNVFDKRKNISRYYSCFFVNLDKWRQEILAEGYEVSEPINKEKKGLKFIFKVYPLGVVSNYLNNLLINDTILLKGPLGPGLGIDNLSGSFLAVAGGTGLIPFLDLVRYLWVNRENPHEFKLMLYVSFGSRKDAFAIDLLKATEQVIDENIFKLILIFTSEKGNQNIPEIMVKLGKNNPKRAWICGPSGFNRFVEANLLESGLDRKRIVIM</sequence>
<dbReference type="InterPro" id="IPR018506">
    <property type="entry name" value="Cyt_B5_heme-BS"/>
</dbReference>
<dbReference type="Gene3D" id="1.20.120.1770">
    <property type="match status" value="1"/>
</dbReference>
<protein>
    <recommendedName>
        <fullName evidence="16">Cytochrome b561 domain-containing protein</fullName>
    </recommendedName>
</protein>
<keyword evidence="10 15" id="KW-1133">Transmembrane helix</keyword>
<evidence type="ECO:0000256" key="14">
    <source>
        <dbReference type="PIRSR" id="PIRSR601834-1"/>
    </source>
</evidence>
<keyword evidence="3" id="KW-0813">Transport</keyword>
<keyword evidence="7" id="KW-0479">Metal-binding</keyword>
<keyword evidence="12" id="KW-0408">Iron</keyword>
<feature type="binding site" evidence="14">
    <location>
        <position position="370"/>
    </location>
    <ligand>
        <name>FAD</name>
        <dbReference type="ChEBI" id="CHEBI:57692"/>
    </ligand>
</feature>
<dbReference type="InterPro" id="IPR017938">
    <property type="entry name" value="Riboflavin_synthase-like_b-brl"/>
</dbReference>
<keyword evidence="5 14" id="KW-0285">Flavoprotein</keyword>
<keyword evidence="8 14" id="KW-0274">FAD</keyword>
<dbReference type="Gene3D" id="3.10.120.10">
    <property type="entry name" value="Cytochrome b5-like heme/steroid binding domain"/>
    <property type="match status" value="1"/>
</dbReference>
<evidence type="ECO:0000256" key="5">
    <source>
        <dbReference type="ARBA" id="ARBA00022630"/>
    </source>
</evidence>
<dbReference type="PROSITE" id="PS00191">
    <property type="entry name" value="CYTOCHROME_B5_1"/>
    <property type="match status" value="1"/>
</dbReference>
<evidence type="ECO:0000256" key="9">
    <source>
        <dbReference type="ARBA" id="ARBA00022982"/>
    </source>
</evidence>
<feature type="domain" description="Cytochrome b561" evidence="16">
    <location>
        <begin position="1"/>
        <end position="158"/>
    </location>
</feature>
<dbReference type="SUPFAM" id="SSF55856">
    <property type="entry name" value="Cytochrome b5-like heme/steroid binding domain"/>
    <property type="match status" value="1"/>
</dbReference>
<dbReference type="PANTHER" id="PTHR19370:SF185">
    <property type="entry name" value="NADH-CYTOCHROME B5 REDUCTASE"/>
    <property type="match status" value="1"/>
</dbReference>
<reference evidence="17" key="1">
    <citation type="submission" date="2021-09" db="EMBL/GenBank/DDBJ databases">
        <authorList>
            <consortium name="AG Swart"/>
            <person name="Singh M."/>
            <person name="Singh A."/>
            <person name="Seah K."/>
            <person name="Emmerich C."/>
        </authorList>
    </citation>
    <scope>NUCLEOTIDE SEQUENCE</scope>
    <source>
        <strain evidence="17">ATCC30299</strain>
    </source>
</reference>
<dbReference type="Pfam" id="PF00173">
    <property type="entry name" value="Cyt-b5"/>
    <property type="match status" value="1"/>
</dbReference>
<evidence type="ECO:0000256" key="15">
    <source>
        <dbReference type="SAM" id="Phobius"/>
    </source>
</evidence>
<dbReference type="InterPro" id="IPR001199">
    <property type="entry name" value="Cyt_B5-like_heme/steroid-bd"/>
</dbReference>
<feature type="binding site" evidence="14">
    <location>
        <position position="368"/>
    </location>
    <ligand>
        <name>FAD</name>
        <dbReference type="ChEBI" id="CHEBI:57692"/>
    </ligand>
</feature>
<accession>A0AAU9JXG7</accession>
<evidence type="ECO:0000256" key="2">
    <source>
        <dbReference type="ARBA" id="ARBA00004370"/>
    </source>
</evidence>
<evidence type="ECO:0000256" key="6">
    <source>
        <dbReference type="ARBA" id="ARBA00022692"/>
    </source>
</evidence>
<comment type="cofactor">
    <cofactor evidence="1 14">
        <name>FAD</name>
        <dbReference type="ChEBI" id="CHEBI:57692"/>
    </cofactor>
</comment>
<keyword evidence="6 15" id="KW-0812">Transmembrane</keyword>
<dbReference type="Gene3D" id="2.40.30.10">
    <property type="entry name" value="Translation factors"/>
    <property type="match status" value="1"/>
</dbReference>
<dbReference type="InterPro" id="IPR008333">
    <property type="entry name" value="Cbr1-like_FAD-bd_dom"/>
</dbReference>
<dbReference type="InterPro" id="IPR001834">
    <property type="entry name" value="CBR-like"/>
</dbReference>
<evidence type="ECO:0000313" key="17">
    <source>
        <dbReference type="EMBL" id="CAG9330221.1"/>
    </source>
</evidence>
<dbReference type="Pfam" id="PF00970">
    <property type="entry name" value="FAD_binding_6"/>
    <property type="match status" value="1"/>
</dbReference>
<dbReference type="Gene3D" id="3.40.50.80">
    <property type="entry name" value="Nucleotide-binding domain of ferredoxin-NADP reductase (FNR) module"/>
    <property type="match status" value="1"/>
</dbReference>
<dbReference type="PROSITE" id="PS50939">
    <property type="entry name" value="CYTOCHROME_B561"/>
    <property type="match status" value="1"/>
</dbReference>
<evidence type="ECO:0000256" key="3">
    <source>
        <dbReference type="ARBA" id="ARBA00022448"/>
    </source>
</evidence>
<keyword evidence="18" id="KW-1185">Reference proteome</keyword>
<dbReference type="EMBL" id="CAJZBQ010000051">
    <property type="protein sequence ID" value="CAG9330221.1"/>
    <property type="molecule type" value="Genomic_DNA"/>
</dbReference>
<evidence type="ECO:0000256" key="11">
    <source>
        <dbReference type="ARBA" id="ARBA00023002"/>
    </source>
</evidence>
<evidence type="ECO:0000256" key="12">
    <source>
        <dbReference type="ARBA" id="ARBA00023004"/>
    </source>
</evidence>
<dbReference type="SUPFAM" id="SSF52343">
    <property type="entry name" value="Ferredoxin reductase-like, C-terminal NADP-linked domain"/>
    <property type="match status" value="1"/>
</dbReference>
<gene>
    <name evidence="17" type="ORF">BSTOLATCC_MIC50821</name>
</gene>